<dbReference type="EMBL" id="JAUEPU010000020">
    <property type="protein sequence ID" value="KAK0494542.1"/>
    <property type="molecule type" value="Genomic_DNA"/>
</dbReference>
<accession>A0AA39Q1J7</accession>
<protein>
    <submittedName>
        <fullName evidence="1">Uncharacterized protein</fullName>
    </submittedName>
</protein>
<evidence type="ECO:0000313" key="1">
    <source>
        <dbReference type="EMBL" id="KAK0494542.1"/>
    </source>
</evidence>
<dbReference type="Proteomes" id="UP001175228">
    <property type="component" value="Unassembled WGS sequence"/>
</dbReference>
<proteinExistence type="predicted"/>
<name>A0AA39Q1J7_9AGAR</name>
<organism evidence="1 2">
    <name type="scientific">Armillaria luteobubalina</name>
    <dbReference type="NCBI Taxonomy" id="153913"/>
    <lineage>
        <taxon>Eukaryota</taxon>
        <taxon>Fungi</taxon>
        <taxon>Dikarya</taxon>
        <taxon>Basidiomycota</taxon>
        <taxon>Agaricomycotina</taxon>
        <taxon>Agaricomycetes</taxon>
        <taxon>Agaricomycetidae</taxon>
        <taxon>Agaricales</taxon>
        <taxon>Marasmiineae</taxon>
        <taxon>Physalacriaceae</taxon>
        <taxon>Armillaria</taxon>
    </lineage>
</organism>
<keyword evidence="2" id="KW-1185">Reference proteome</keyword>
<gene>
    <name evidence="1" type="ORF">EDD18DRAFT_1174915</name>
</gene>
<sequence length="76" mass="8316">MSYLRPVFHRKPMLSAISSVFVATFAMVSAAWSLFHFIAGSFCQTQIDASGCPHCKRCKGATAVGRFRVCVVITSQ</sequence>
<comment type="caution">
    <text evidence="1">The sequence shown here is derived from an EMBL/GenBank/DDBJ whole genome shotgun (WGS) entry which is preliminary data.</text>
</comment>
<evidence type="ECO:0000313" key="2">
    <source>
        <dbReference type="Proteomes" id="UP001175228"/>
    </source>
</evidence>
<dbReference type="AlphaFoldDB" id="A0AA39Q1J7"/>
<reference evidence="1" key="1">
    <citation type="submission" date="2023-06" db="EMBL/GenBank/DDBJ databases">
        <authorList>
            <consortium name="Lawrence Berkeley National Laboratory"/>
            <person name="Ahrendt S."/>
            <person name="Sahu N."/>
            <person name="Indic B."/>
            <person name="Wong-Bajracharya J."/>
            <person name="Merenyi Z."/>
            <person name="Ke H.-M."/>
            <person name="Monk M."/>
            <person name="Kocsube S."/>
            <person name="Drula E."/>
            <person name="Lipzen A."/>
            <person name="Balint B."/>
            <person name="Henrissat B."/>
            <person name="Andreopoulos B."/>
            <person name="Martin F.M."/>
            <person name="Harder C.B."/>
            <person name="Rigling D."/>
            <person name="Ford K.L."/>
            <person name="Foster G.D."/>
            <person name="Pangilinan J."/>
            <person name="Papanicolaou A."/>
            <person name="Barry K."/>
            <person name="LaButti K."/>
            <person name="Viragh M."/>
            <person name="Koriabine M."/>
            <person name="Yan M."/>
            <person name="Riley R."/>
            <person name="Champramary S."/>
            <person name="Plett K.L."/>
            <person name="Tsai I.J."/>
            <person name="Slot J."/>
            <person name="Sipos G."/>
            <person name="Plett J."/>
            <person name="Nagy L.G."/>
            <person name="Grigoriev I.V."/>
        </authorList>
    </citation>
    <scope>NUCLEOTIDE SEQUENCE</scope>
    <source>
        <strain evidence="1">HWK02</strain>
    </source>
</reference>